<evidence type="ECO:0000313" key="1">
    <source>
        <dbReference type="EMBL" id="MCZ4092603.1"/>
    </source>
</evidence>
<name>A0ABT4KKU9_9HYPH</name>
<keyword evidence="1" id="KW-0560">Oxidoreductase</keyword>
<gene>
    <name evidence="1" type="ORF">O3W52_21805</name>
</gene>
<sequence>MVCSLLKDANREGVITAYNVVRFRTKPGLEDEFEDWFCKLRRDFEGLRKMALIKTGDRSYCSIGEWESYDHIIAARPKMISNLDKFRHSLEVQGESIDVTDAVSGEAIYESTPTR</sequence>
<dbReference type="EMBL" id="JAPVOI010000004">
    <property type="protein sequence ID" value="MCZ4092603.1"/>
    <property type="molecule type" value="Genomic_DNA"/>
</dbReference>
<dbReference type="GO" id="GO:0004497">
    <property type="term" value="F:monooxygenase activity"/>
    <property type="evidence" value="ECO:0007669"/>
    <property type="project" value="UniProtKB-KW"/>
</dbReference>
<comment type="caution">
    <text evidence="1">The sequence shown here is derived from an EMBL/GenBank/DDBJ whole genome shotgun (WGS) entry which is preliminary data.</text>
</comment>
<dbReference type="Proteomes" id="UP001079430">
    <property type="component" value="Unassembled WGS sequence"/>
</dbReference>
<keyword evidence="2" id="KW-1185">Reference proteome</keyword>
<dbReference type="SUPFAM" id="SSF54909">
    <property type="entry name" value="Dimeric alpha+beta barrel"/>
    <property type="match status" value="1"/>
</dbReference>
<dbReference type="InterPro" id="IPR011008">
    <property type="entry name" value="Dimeric_a/b-barrel"/>
</dbReference>
<reference evidence="1" key="1">
    <citation type="submission" date="2022-10" db="EMBL/GenBank/DDBJ databases">
        <title>Whole genome sequencing of three plant growth promoting bacteria isolated from Vachellia tortilis subsp. raddiana in Morocco.</title>
        <authorList>
            <person name="Hnini M."/>
            <person name="Zouagui R."/>
            <person name="Zouagui H."/>
            <person name="Chemao Elfihri M.-W."/>
            <person name="Ibrahimi A."/>
            <person name="Sbabou L."/>
            <person name="Aurag J."/>
        </authorList>
    </citation>
    <scope>NUCLEOTIDE SEQUENCE</scope>
    <source>
        <strain evidence="1">LMR678</strain>
    </source>
</reference>
<keyword evidence="1" id="KW-0503">Monooxygenase</keyword>
<evidence type="ECO:0000313" key="2">
    <source>
        <dbReference type="Proteomes" id="UP001079430"/>
    </source>
</evidence>
<proteinExistence type="predicted"/>
<protein>
    <submittedName>
        <fullName evidence="1">Antibiotic biosynthesis monooxygenase</fullName>
    </submittedName>
</protein>
<organism evidence="1 2">
    <name type="scientific">Sinorhizobium psoraleae</name>
    <dbReference type="NCBI Taxonomy" id="520838"/>
    <lineage>
        <taxon>Bacteria</taxon>
        <taxon>Pseudomonadati</taxon>
        <taxon>Pseudomonadota</taxon>
        <taxon>Alphaproteobacteria</taxon>
        <taxon>Hyphomicrobiales</taxon>
        <taxon>Rhizobiaceae</taxon>
        <taxon>Sinorhizobium/Ensifer group</taxon>
        <taxon>Sinorhizobium</taxon>
    </lineage>
</organism>
<accession>A0ABT4KKU9</accession>